<dbReference type="InterPro" id="IPR050135">
    <property type="entry name" value="dGTPase-like"/>
</dbReference>
<dbReference type="Proteomes" id="UP001529235">
    <property type="component" value="Unassembled WGS sequence"/>
</dbReference>
<comment type="caution">
    <text evidence="2">The sequence shown here is derived from an EMBL/GenBank/DDBJ whole genome shotgun (WGS) entry which is preliminary data.</text>
</comment>
<dbReference type="PANTHER" id="PTHR11373">
    <property type="entry name" value="DEOXYNUCLEOSIDE TRIPHOSPHATE TRIPHOSPHOHYDROLASE"/>
    <property type="match status" value="1"/>
</dbReference>
<keyword evidence="3" id="KW-1185">Reference proteome</keyword>
<gene>
    <name evidence="2" type="ORF">QPL79_02500</name>
</gene>
<dbReference type="PANTHER" id="PTHR11373:SF4">
    <property type="entry name" value="DEOXYNUCLEOSIDE TRIPHOSPHATE TRIPHOSPHOHYDROLASE SAMHD1"/>
    <property type="match status" value="1"/>
</dbReference>
<dbReference type="Gene3D" id="1.10.3210.10">
    <property type="entry name" value="Hypothetical protein af1432"/>
    <property type="match status" value="1"/>
</dbReference>
<dbReference type="InterPro" id="IPR003607">
    <property type="entry name" value="HD/PDEase_dom"/>
</dbReference>
<dbReference type="SMART" id="SM00471">
    <property type="entry name" value="HDc"/>
    <property type="match status" value="1"/>
</dbReference>
<proteinExistence type="predicted"/>
<dbReference type="InterPro" id="IPR006674">
    <property type="entry name" value="HD_domain"/>
</dbReference>
<dbReference type="CDD" id="cd00077">
    <property type="entry name" value="HDc"/>
    <property type="match status" value="1"/>
</dbReference>
<protein>
    <submittedName>
        <fullName evidence="2">HD domain-containing protein</fullName>
    </submittedName>
</protein>
<evidence type="ECO:0000313" key="2">
    <source>
        <dbReference type="EMBL" id="MDK6028235.1"/>
    </source>
</evidence>
<dbReference type="SUPFAM" id="SSF109604">
    <property type="entry name" value="HD-domain/PDEase-like"/>
    <property type="match status" value="1"/>
</dbReference>
<dbReference type="AlphaFoldDB" id="A0ABD4Z509"/>
<dbReference type="InterPro" id="IPR045509">
    <property type="entry name" value="HD_assoc_2"/>
</dbReference>
<feature type="domain" description="HD" evidence="1">
    <location>
        <begin position="55"/>
        <end position="196"/>
    </location>
</feature>
<sequence>MDLGRYKIVKDPVHGYIKIYEHELSIVDTFAFQRLRKIKQLSVADIVYPGATHTRFSHSLGVAHVTEALVRDVTRKYRVKQYDLERYVVIMRFIALLHDIGHGPFSHAFEDFILIPKGITHEDVGAEIVLQEPQISSVVERIVSEYGYKLSDVSAALKCTKKDFWPFKENIYDGGSEKALFYILKGVYSADIIDYLLRDSYYTGAGYGSNIDWYRISYYLGVVGDNIVIDYRALDALELLMLARMYMFSTVYYHKTVRAATKFLGDIMSIVQSRKIMDFNNMLKNVGEYIKLNDESFLFNPSVYSLNETRDFLSRKIPYKLVAEYRIPLANLRTPIEFINRSKVVLENILEQELKRKSIEVEKDKDFFIDTPKLSLNPMLGSEEIIVMLEGGQITRKSIFDFTWFNIPKFAILIRLYIRRELRDKAQIIRDVFNELFSYEEMRSFY</sequence>
<accession>A0ABD4Z509</accession>
<evidence type="ECO:0000259" key="1">
    <source>
        <dbReference type="PROSITE" id="PS51831"/>
    </source>
</evidence>
<dbReference type="Pfam" id="PF01966">
    <property type="entry name" value="HD"/>
    <property type="match status" value="1"/>
</dbReference>
<evidence type="ECO:0000313" key="3">
    <source>
        <dbReference type="Proteomes" id="UP001529235"/>
    </source>
</evidence>
<dbReference type="RefSeq" id="WP_285273203.1">
    <property type="nucleotide sequence ID" value="NZ_JASNVW010000001.1"/>
</dbReference>
<dbReference type="Pfam" id="PF19276">
    <property type="entry name" value="HD_assoc_2"/>
    <property type="match status" value="1"/>
</dbReference>
<organism evidence="2 3">
    <name type="scientific">Ignisphaera cupida</name>
    <dbReference type="NCBI Taxonomy" id="3050454"/>
    <lineage>
        <taxon>Archaea</taxon>
        <taxon>Thermoproteota</taxon>
        <taxon>Thermoprotei</taxon>
        <taxon>Desulfurococcales</taxon>
        <taxon>Desulfurococcaceae</taxon>
        <taxon>Ignisphaera</taxon>
    </lineage>
</organism>
<name>A0ABD4Z509_9CREN</name>
<dbReference type="PROSITE" id="PS51831">
    <property type="entry name" value="HD"/>
    <property type="match status" value="1"/>
</dbReference>
<reference evidence="2 3" key="1">
    <citation type="submission" date="2023-05" db="EMBL/GenBank/DDBJ databases">
        <title>A new hyperthermophilic archaea 'Ignisphaera cupida' sp. nov. and description of the family 'Ignisphaeraceae' fam. nov.</title>
        <authorList>
            <person name="Podosokorskaya O.A."/>
            <person name="Elcheninov A.G."/>
            <person name="Klukina A."/>
            <person name="Merkel A.Y."/>
        </authorList>
    </citation>
    <scope>NUCLEOTIDE SEQUENCE [LARGE SCALE GENOMIC DNA]</scope>
    <source>
        <strain evidence="2 3">4213-co</strain>
    </source>
</reference>
<dbReference type="EMBL" id="JASNVW010000001">
    <property type="protein sequence ID" value="MDK6028235.1"/>
    <property type="molecule type" value="Genomic_DNA"/>
</dbReference>